<evidence type="ECO:0000313" key="3">
    <source>
        <dbReference type="EMBL" id="MBN9413410.1"/>
    </source>
</evidence>
<dbReference type="EMBL" id="JAFKGL010000023">
    <property type="protein sequence ID" value="MBN9413410.1"/>
    <property type="molecule type" value="Genomic_DNA"/>
</dbReference>
<protein>
    <submittedName>
        <fullName evidence="3">Uncharacterized protein</fullName>
    </submittedName>
</protein>
<feature type="chain" id="PRO_5035253078" evidence="2">
    <location>
        <begin position="24"/>
        <end position="537"/>
    </location>
</feature>
<feature type="region of interest" description="Disordered" evidence="1">
    <location>
        <begin position="369"/>
        <end position="419"/>
    </location>
</feature>
<keyword evidence="2" id="KW-0732">Signal</keyword>
<accession>A0A8J7TTZ6</accession>
<feature type="signal peptide" evidence="2">
    <location>
        <begin position="1"/>
        <end position="23"/>
    </location>
</feature>
<organism evidence="3 4">
    <name type="scientific">Candidatus Paracaedimonas acanthamoebae</name>
    <dbReference type="NCBI Taxonomy" id="244581"/>
    <lineage>
        <taxon>Bacteria</taxon>
        <taxon>Pseudomonadati</taxon>
        <taxon>Pseudomonadota</taxon>
        <taxon>Alphaproteobacteria</taxon>
        <taxon>Holosporales</taxon>
        <taxon>Caedimonadaceae</taxon>
        <taxon>Candidatus Paracaedimonas</taxon>
    </lineage>
</organism>
<sequence length="537" mass="59376">MKKNSVSLLALMIGLGSSMNLHADALDKWNKLKLNNGASPANSSTGTGSKQQQTSTQDPKTKEHIAKLEAEISKLRALVAQGGKGTLTVDPELEKKVAQETEAYIQKITQEIEIAGKTVDKNEFQNLLEKIEEIGSIQLLLHLEEKFIKLAYQTSNANKLDDILSMLEGSEVLRKLHAQQQKLYFDNLAKAGQQRLQELKTLIKADLTYIKKSPPTLMLFMDVRKINSAVVQNNLGVFAKMYEIIPQADLQAIFSHLSEIKVNPQGTSSSSELMKRINTYIKPQEKKGRELTEKEFTSFYKKEDNQRGFQILIKNIADQEIQKRLYKLFDIENIESTKSGLTDDASKISASDEIAEMNLGSIKERQASLAAASAKSAQKKSEKTGAEVPPPPPPHIAGPVVPPPPPPPMKKGKTETEEPAKIPAKVYAIGEEISFDPKKSDTFKDEILATIQGREEQIEAEVDKNKNNAKIIKDKLAEFKSGLNLNNEKVLAAAYAISTAPAGTTKDNIKKRITAIIKPTMLQQVALVSFFKQASLS</sequence>
<dbReference type="AlphaFoldDB" id="A0A8J7TTZ6"/>
<evidence type="ECO:0000313" key="4">
    <source>
        <dbReference type="Proteomes" id="UP000664414"/>
    </source>
</evidence>
<name>A0A8J7TTZ6_9PROT</name>
<evidence type="ECO:0000256" key="1">
    <source>
        <dbReference type="SAM" id="MobiDB-lite"/>
    </source>
</evidence>
<proteinExistence type="predicted"/>
<gene>
    <name evidence="3" type="ORF">J0H12_05760</name>
</gene>
<reference evidence="3" key="1">
    <citation type="submission" date="2021-02" db="EMBL/GenBank/DDBJ databases">
        <title>Thiocyanate and organic carbon inputs drive convergent selection for specific autotrophic Afipia and Thiobacillus strains within complex microbiomes.</title>
        <authorList>
            <person name="Huddy R.J."/>
            <person name="Sachdeva R."/>
            <person name="Kadzinga F."/>
            <person name="Kantor R.S."/>
            <person name="Harrison S.T.L."/>
            <person name="Banfield J.F."/>
        </authorList>
    </citation>
    <scope>NUCLEOTIDE SEQUENCE</scope>
    <source>
        <strain evidence="3">SCN18_10_11_15_R4_P_38_20</strain>
    </source>
</reference>
<feature type="compositionally biased region" description="Low complexity" evidence="1">
    <location>
        <begin position="43"/>
        <end position="57"/>
    </location>
</feature>
<dbReference type="Proteomes" id="UP000664414">
    <property type="component" value="Unassembled WGS sequence"/>
</dbReference>
<comment type="caution">
    <text evidence="3">The sequence shown here is derived from an EMBL/GenBank/DDBJ whole genome shotgun (WGS) entry which is preliminary data.</text>
</comment>
<feature type="region of interest" description="Disordered" evidence="1">
    <location>
        <begin position="37"/>
        <end position="62"/>
    </location>
</feature>
<evidence type="ECO:0000256" key="2">
    <source>
        <dbReference type="SAM" id="SignalP"/>
    </source>
</evidence>
<feature type="compositionally biased region" description="Pro residues" evidence="1">
    <location>
        <begin position="388"/>
        <end position="409"/>
    </location>
</feature>